<dbReference type="EMBL" id="CAKXZS010000014">
    <property type="protein sequence ID" value="CAH2399097.1"/>
    <property type="molecule type" value="Genomic_DNA"/>
</dbReference>
<evidence type="ECO:0000313" key="1">
    <source>
        <dbReference type="EMBL" id="CAH2399097.1"/>
    </source>
</evidence>
<dbReference type="RefSeq" id="WP_254024908.1">
    <property type="nucleotide sequence ID" value="NZ_CAKXZS010000014.1"/>
</dbReference>
<accession>A0ABM9DSL6</accession>
<reference evidence="1" key="1">
    <citation type="submission" date="2022-03" db="EMBL/GenBank/DDBJ databases">
        <authorList>
            <person name="Brunel B."/>
        </authorList>
    </citation>
    <scope>NUCLEOTIDE SEQUENCE</scope>
    <source>
        <strain evidence="1">STM4922sample</strain>
    </source>
</reference>
<proteinExistence type="predicted"/>
<evidence type="ECO:0008006" key="3">
    <source>
        <dbReference type="Google" id="ProtNLM"/>
    </source>
</evidence>
<keyword evidence="2" id="KW-1185">Reference proteome</keyword>
<dbReference type="Proteomes" id="UP001152604">
    <property type="component" value="Unassembled WGS sequence"/>
</dbReference>
<comment type="caution">
    <text evidence="1">The sequence shown here is derived from an EMBL/GenBank/DDBJ whole genome shotgun (WGS) entry which is preliminary data.</text>
</comment>
<evidence type="ECO:0000313" key="2">
    <source>
        <dbReference type="Proteomes" id="UP001152604"/>
    </source>
</evidence>
<sequence>MVAYSFKQRFVAPIHAGTKRQTVRADRKRHARPGEQLQLYRGMRTKHCELIGRSQCIEVVKITILFNDADPESEGIILPGFGFPGGLEGFAIADGFASWVDLKQFWRENHPGVDEFQGNLIMWGDLA</sequence>
<organism evidence="1 2">
    <name type="scientific">Mesorhizobium ventifaucium</name>
    <dbReference type="NCBI Taxonomy" id="666020"/>
    <lineage>
        <taxon>Bacteria</taxon>
        <taxon>Pseudomonadati</taxon>
        <taxon>Pseudomonadota</taxon>
        <taxon>Alphaproteobacteria</taxon>
        <taxon>Hyphomicrobiales</taxon>
        <taxon>Phyllobacteriaceae</taxon>
        <taxon>Mesorhizobium</taxon>
    </lineage>
</organism>
<gene>
    <name evidence="1" type="ORF">MES4922_210086</name>
</gene>
<name>A0ABM9DSL6_9HYPH</name>
<dbReference type="Gene3D" id="2.30.130.30">
    <property type="entry name" value="Hypothetical protein"/>
    <property type="match status" value="1"/>
</dbReference>
<protein>
    <recommendedName>
        <fullName evidence="3">ASCH domain-containing protein</fullName>
    </recommendedName>
</protein>